<dbReference type="InterPro" id="IPR000477">
    <property type="entry name" value="RT_dom"/>
</dbReference>
<dbReference type="InterPro" id="IPR001584">
    <property type="entry name" value="Integrase_cat-core"/>
</dbReference>
<feature type="region of interest" description="Disordered" evidence="4">
    <location>
        <begin position="1161"/>
        <end position="1210"/>
    </location>
</feature>
<feature type="domain" description="Reverse transcriptase" evidence="5">
    <location>
        <begin position="260"/>
        <end position="439"/>
    </location>
</feature>
<dbReference type="InterPro" id="IPR050951">
    <property type="entry name" value="Retrovirus_Pol_polyprotein"/>
</dbReference>
<gene>
    <name evidence="7" type="ORF">M9458_002706</name>
</gene>
<reference evidence="7 8" key="1">
    <citation type="submission" date="2024-05" db="EMBL/GenBank/DDBJ databases">
        <title>Genome sequencing and assembly of Indian major carp, Cirrhinus mrigala (Hamilton, 1822).</title>
        <authorList>
            <person name="Mohindra V."/>
            <person name="Chowdhury L.M."/>
            <person name="Lal K."/>
            <person name="Jena J.K."/>
        </authorList>
    </citation>
    <scope>NUCLEOTIDE SEQUENCE [LARGE SCALE GENOMIC DNA]</scope>
    <source>
        <strain evidence="7">CM1030</strain>
        <tissue evidence="7">Blood</tissue>
    </source>
</reference>
<dbReference type="PROSITE" id="PS50878">
    <property type="entry name" value="RT_POL"/>
    <property type="match status" value="1"/>
</dbReference>
<comment type="similarity">
    <text evidence="1">Belongs to the beta type-B retroviral polymerase family. HERV class-II K(HML-2) pol subfamily.</text>
</comment>
<dbReference type="EC" id="3.1.26.4" evidence="2"/>
<dbReference type="InterPro" id="IPR043128">
    <property type="entry name" value="Rev_trsase/Diguanyl_cyclase"/>
</dbReference>
<dbReference type="FunFam" id="3.30.420.10:FF:000032">
    <property type="entry name" value="Retrovirus-related Pol polyprotein from transposon 297-like Protein"/>
    <property type="match status" value="1"/>
</dbReference>
<dbReference type="FunFam" id="1.10.340.70:FF:000001">
    <property type="entry name" value="Retrovirus-related Pol polyprotein from transposon gypsy-like Protein"/>
    <property type="match status" value="1"/>
</dbReference>
<feature type="compositionally biased region" description="Acidic residues" evidence="4">
    <location>
        <begin position="1194"/>
        <end position="1207"/>
    </location>
</feature>
<dbReference type="SUPFAM" id="SSF56672">
    <property type="entry name" value="DNA/RNA polymerases"/>
    <property type="match status" value="1"/>
</dbReference>
<dbReference type="InterPro" id="IPR041577">
    <property type="entry name" value="RT_RNaseH_2"/>
</dbReference>
<dbReference type="Pfam" id="PF17919">
    <property type="entry name" value="RT_RNaseH_2"/>
    <property type="match status" value="1"/>
</dbReference>
<evidence type="ECO:0000259" key="6">
    <source>
        <dbReference type="PROSITE" id="PS50994"/>
    </source>
</evidence>
<feature type="region of interest" description="Disordered" evidence="4">
    <location>
        <begin position="170"/>
        <end position="189"/>
    </location>
</feature>
<dbReference type="FunFam" id="3.10.20.370:FF:000001">
    <property type="entry name" value="Retrovirus-related Pol polyprotein from transposon 17.6-like protein"/>
    <property type="match status" value="1"/>
</dbReference>
<evidence type="ECO:0000256" key="1">
    <source>
        <dbReference type="ARBA" id="ARBA00010879"/>
    </source>
</evidence>
<evidence type="ECO:0000313" key="8">
    <source>
        <dbReference type="Proteomes" id="UP001529510"/>
    </source>
</evidence>
<dbReference type="PANTHER" id="PTHR37984">
    <property type="entry name" value="PROTEIN CBG26694"/>
    <property type="match status" value="1"/>
</dbReference>
<evidence type="ECO:0000256" key="3">
    <source>
        <dbReference type="ARBA" id="ARBA00039658"/>
    </source>
</evidence>
<dbReference type="Gene3D" id="3.30.420.10">
    <property type="entry name" value="Ribonuclease H-like superfamily/Ribonuclease H"/>
    <property type="match status" value="1"/>
</dbReference>
<feature type="domain" description="Integrase catalytic" evidence="6">
    <location>
        <begin position="877"/>
        <end position="1034"/>
    </location>
</feature>
<dbReference type="Pfam" id="PF00078">
    <property type="entry name" value="RVT_1"/>
    <property type="match status" value="1"/>
</dbReference>
<evidence type="ECO:0000256" key="4">
    <source>
        <dbReference type="SAM" id="MobiDB-lite"/>
    </source>
</evidence>
<evidence type="ECO:0000256" key="2">
    <source>
        <dbReference type="ARBA" id="ARBA00012180"/>
    </source>
</evidence>
<organism evidence="7 8">
    <name type="scientific">Cirrhinus mrigala</name>
    <name type="common">Mrigala</name>
    <dbReference type="NCBI Taxonomy" id="683832"/>
    <lineage>
        <taxon>Eukaryota</taxon>
        <taxon>Metazoa</taxon>
        <taxon>Chordata</taxon>
        <taxon>Craniata</taxon>
        <taxon>Vertebrata</taxon>
        <taxon>Euteleostomi</taxon>
        <taxon>Actinopterygii</taxon>
        <taxon>Neopterygii</taxon>
        <taxon>Teleostei</taxon>
        <taxon>Ostariophysi</taxon>
        <taxon>Cypriniformes</taxon>
        <taxon>Cyprinidae</taxon>
        <taxon>Labeoninae</taxon>
        <taxon>Labeonini</taxon>
        <taxon>Cirrhinus</taxon>
    </lineage>
</organism>
<dbReference type="GO" id="GO:0006259">
    <property type="term" value="P:DNA metabolic process"/>
    <property type="evidence" value="ECO:0007669"/>
    <property type="project" value="UniProtKB-ARBA"/>
</dbReference>
<dbReference type="Gene3D" id="3.10.20.370">
    <property type="match status" value="1"/>
</dbReference>
<dbReference type="PANTHER" id="PTHR37984:SF15">
    <property type="entry name" value="INTEGRASE CATALYTIC DOMAIN-CONTAINING PROTEIN"/>
    <property type="match status" value="1"/>
</dbReference>
<dbReference type="Gene3D" id="3.10.10.10">
    <property type="entry name" value="HIV Type 1 Reverse Transcriptase, subunit A, domain 1"/>
    <property type="match status" value="1"/>
</dbReference>
<dbReference type="EMBL" id="JAMKFB020000001">
    <property type="protein sequence ID" value="KAL0204688.1"/>
    <property type="molecule type" value="Genomic_DNA"/>
</dbReference>
<dbReference type="InterPro" id="IPR036397">
    <property type="entry name" value="RNaseH_sf"/>
</dbReference>
<dbReference type="Pfam" id="PF00665">
    <property type="entry name" value="rve"/>
    <property type="match status" value="1"/>
</dbReference>
<dbReference type="InterPro" id="IPR012337">
    <property type="entry name" value="RNaseH-like_sf"/>
</dbReference>
<keyword evidence="8" id="KW-1185">Reference proteome</keyword>
<accession>A0ABD0S1Y3</accession>
<evidence type="ECO:0000259" key="5">
    <source>
        <dbReference type="PROSITE" id="PS50878"/>
    </source>
</evidence>
<protein>
    <recommendedName>
        <fullName evidence="3">Gypsy retrotransposon integrase-like protein 1</fullName>
        <ecNumber evidence="2">3.1.26.4</ecNumber>
    </recommendedName>
</protein>
<dbReference type="InterPro" id="IPR043502">
    <property type="entry name" value="DNA/RNA_pol_sf"/>
</dbReference>
<evidence type="ECO:0000313" key="7">
    <source>
        <dbReference type="EMBL" id="KAL0204688.1"/>
    </source>
</evidence>
<dbReference type="SUPFAM" id="SSF53098">
    <property type="entry name" value="Ribonuclease H-like"/>
    <property type="match status" value="1"/>
</dbReference>
<dbReference type="GO" id="GO:0004523">
    <property type="term" value="F:RNA-DNA hybrid ribonuclease activity"/>
    <property type="evidence" value="ECO:0007669"/>
    <property type="project" value="UniProtKB-EC"/>
</dbReference>
<dbReference type="PROSITE" id="PS50994">
    <property type="entry name" value="INTEGRASE"/>
    <property type="match status" value="1"/>
</dbReference>
<dbReference type="Proteomes" id="UP001529510">
    <property type="component" value="Unassembled WGS sequence"/>
</dbReference>
<dbReference type="CDD" id="cd09274">
    <property type="entry name" value="RNase_HI_RT_Ty3"/>
    <property type="match status" value="1"/>
</dbReference>
<sequence length="1379" mass="158323">NVIAEVIKENSNQNVKVDASTILEEALGVSASTVEALVVALQQYNVRTGKKGVTIPAGQIQEVKCRIRGWSGGGTMLFQPIVENDCIDGLELFAALVDVPGGLSKCVKVPIQNSTKHAIYLPQRTVLGTLEDVVDLKPIQHSIAISESRRQDTPQSCLVQLRTDDLRNVEKNRNPSVHPNKDKWHPPVDLSHLTEDEQKIAREMLFDQSDVFARDDTDIGCIPDLQLKICLKDDTPVQKSYNAVPKPLYREVKEYVQKLLDHGWIQKSISPYSSPVVCVRKKDMSLRLCVDFRGLNSKTIPDRHPLPRIQDLLDNLGGYSWFSILDQGSAYHQGFVEENSRHLTAFSTPWGLYEWIRLPFGLTNAPAAFQRCMEGVLNGLRDECCFPYLDDVLCFSKTFQDHVKDLKRVFCRLREHGVKLRPKKCELFKRQVRYVGRLVTSEGIQVDPKDLEAVLQWKEREPKNVGEVRALLGFLGYYRSFIQDFSRIARPLFKLQESSGEDGEKPFKTRSTKLGVKKGQLPSKTPVQWTSEHSAVVSRLVDMLTSSPILAYPDFDLPFVLHTDASNEGLGAVLYQEQGCKLRVIAYGSRSLSPAEKNYHLHSNKLEFLALKWAICDKFRDYLYYAPTFTVFTDNNPLTYILSTAKLSAVGHRWVGELADFHFTIKYRPGKTNTDADTLSRFPVKLQDHIREYSEALPPDVISAIWQGDKAKEEKEVPWVAALQLGYRDDDLSASTPMFPSEDIRSAQTEDAAICEVITLKEREWNPSDKDKRHMGSTTRRLIHEWNKLRLDKGILYRQTGQHRQLVLPNSLKSLVLKHLHDDMGHVGADKVIHLARQRFYWPFMQRDIEDYVIRQCPCIKQKRPTVPEKAPMGSITTSVPFELLSVDYLHLEPSKGGYEYILVLIDHFTRFAQAYPTRNKSGKTAAEKIFYDFIPRFGYPQKLHHDQGREFENNLFQRLQQLAGIAHSRTTPYHPQGNPVERLNRTLLQMLRTLSEEKKSEWKDHLPHIVHAYNCSRHEATGYSPFFLLFGRAPRLPIDLLFNLEPEPQTGTHQEYVQKWASRMHEAYKIASENSRNCSAKGKKYYDRGVRGIVLQPGDRVLVRNLSERGGPGKLRPYWENKVHRVVERMGDGPVYRIQAETGDRTLRVLHRNLLLPVNDLPLEHDGQDNLTQKQQRQKRHHVNSQTQRSDVLENEASDSVDEEEYACNPRPVPIYERKKVILKQSQGEPHNHLRVAAPEFHPVRHRVKQGNRETYEQHPQFVTPEPAQAPADPLPSVEPQEHLDECLVRRSNEDTDLGAQHLAQPVNEEDISLRRRCSRTIRWANLHTRLGDQESTQCIPVYCTQSRLTLYYLTYITAQCQHYGHSKKKQRDKVMKE</sequence>
<dbReference type="Gene3D" id="3.30.70.270">
    <property type="match status" value="2"/>
</dbReference>
<dbReference type="Pfam" id="PF17921">
    <property type="entry name" value="Integrase_H2C2"/>
    <property type="match status" value="1"/>
</dbReference>
<dbReference type="InterPro" id="IPR041588">
    <property type="entry name" value="Integrase_H2C2"/>
</dbReference>
<proteinExistence type="inferred from homology"/>
<dbReference type="Gene3D" id="1.10.340.70">
    <property type="match status" value="1"/>
</dbReference>
<feature type="non-terminal residue" evidence="7">
    <location>
        <position position="1"/>
    </location>
</feature>
<comment type="caution">
    <text evidence="7">The sequence shown here is derived from an EMBL/GenBank/DDBJ whole genome shotgun (WGS) entry which is preliminary data.</text>
</comment>
<name>A0ABD0S1Y3_CIRMR</name>
<dbReference type="CDD" id="cd01647">
    <property type="entry name" value="RT_LTR"/>
    <property type="match status" value="1"/>
</dbReference>